<sequence>MKISKLLLIALVTILFACKEDDDEPKITGQQLVGSWEVTAINYEGTSTTVTQGVEMEMNFTGRGKDMDLLVTFNEGPATYKSEGDYTIELTYSLQGQSFELDTYFEGFLADGTWLQDGKTLIVNGPGGIQKATIIELTSTTLKMEYDFTHSLSQQGSTSVMDIHGTYTFKKK</sequence>
<dbReference type="RefSeq" id="WP_254153310.1">
    <property type="nucleotide sequence ID" value="NZ_JAHESD010000014.1"/>
</dbReference>
<feature type="domain" description="Lipocalin-like" evidence="1">
    <location>
        <begin position="32"/>
        <end position="143"/>
    </location>
</feature>
<name>A0ABS5VPH3_9BACT</name>
<accession>A0ABS5VPH3</accession>
<reference evidence="2 3" key="1">
    <citation type="submission" date="2021-05" db="EMBL/GenBank/DDBJ databases">
        <title>A Polyphasic approach of four new species of the genus Ohtaekwangia: Ohtaekwangia histidinii sp. nov., Ohtaekwangia cretensis sp. nov., Ohtaekwangia indiensis sp. nov., Ohtaekwangia reichenbachii sp. nov. from diverse environment.</title>
        <authorList>
            <person name="Octaviana S."/>
        </authorList>
    </citation>
    <scope>NUCLEOTIDE SEQUENCE [LARGE SCALE GENOMIC DNA]</scope>
    <source>
        <strain evidence="2 3">PWU20</strain>
    </source>
</reference>
<gene>
    <name evidence="2" type="ORF">KK060_08650</name>
</gene>
<evidence type="ECO:0000259" key="1">
    <source>
        <dbReference type="Pfam" id="PF13648"/>
    </source>
</evidence>
<protein>
    <submittedName>
        <fullName evidence="2">Lipocalin family protein</fullName>
    </submittedName>
</protein>
<keyword evidence="3" id="KW-1185">Reference proteome</keyword>
<dbReference type="Pfam" id="PF13648">
    <property type="entry name" value="Lipocalin_4"/>
    <property type="match status" value="1"/>
</dbReference>
<dbReference type="Proteomes" id="UP000772618">
    <property type="component" value="Unassembled WGS sequence"/>
</dbReference>
<dbReference type="InterPro" id="IPR024311">
    <property type="entry name" value="Lipocalin-like"/>
</dbReference>
<dbReference type="PROSITE" id="PS51257">
    <property type="entry name" value="PROKAR_LIPOPROTEIN"/>
    <property type="match status" value="1"/>
</dbReference>
<evidence type="ECO:0000313" key="2">
    <source>
        <dbReference type="EMBL" id="MBT1703345.1"/>
    </source>
</evidence>
<comment type="caution">
    <text evidence="2">The sequence shown here is derived from an EMBL/GenBank/DDBJ whole genome shotgun (WGS) entry which is preliminary data.</text>
</comment>
<organism evidence="2 3">
    <name type="scientific">Chryseosolibacter indicus</name>
    <dbReference type="NCBI Taxonomy" id="2782351"/>
    <lineage>
        <taxon>Bacteria</taxon>
        <taxon>Pseudomonadati</taxon>
        <taxon>Bacteroidota</taxon>
        <taxon>Cytophagia</taxon>
        <taxon>Cytophagales</taxon>
        <taxon>Chryseotaleaceae</taxon>
        <taxon>Chryseosolibacter</taxon>
    </lineage>
</organism>
<evidence type="ECO:0000313" key="3">
    <source>
        <dbReference type="Proteomes" id="UP000772618"/>
    </source>
</evidence>
<dbReference type="EMBL" id="JAHESD010000014">
    <property type="protein sequence ID" value="MBT1703345.1"/>
    <property type="molecule type" value="Genomic_DNA"/>
</dbReference>
<proteinExistence type="predicted"/>